<name>A0A1R4LMH3_VIBR1</name>
<dbReference type="EMBL" id="FULE01000032">
    <property type="protein sequence ID" value="SJN57796.1"/>
    <property type="molecule type" value="Genomic_DNA"/>
</dbReference>
<gene>
    <name evidence="1" type="ORF">VR7878_02489</name>
</gene>
<keyword evidence="2" id="KW-1185">Reference proteome</keyword>
<protein>
    <submittedName>
        <fullName evidence="1">Uncharacterized protein</fullName>
    </submittedName>
</protein>
<evidence type="ECO:0000313" key="2">
    <source>
        <dbReference type="Proteomes" id="UP000188276"/>
    </source>
</evidence>
<organism evidence="1 2">
    <name type="scientific">Vibrio ruber (strain DSM 16370 / JCM 11486 / BCRC 17186 / CECT 7878 / LMG 23124 / VR1)</name>
    <dbReference type="NCBI Taxonomy" id="1123498"/>
    <lineage>
        <taxon>Bacteria</taxon>
        <taxon>Pseudomonadati</taxon>
        <taxon>Pseudomonadota</taxon>
        <taxon>Gammaproteobacteria</taxon>
        <taxon>Vibrionales</taxon>
        <taxon>Vibrionaceae</taxon>
        <taxon>Vibrio</taxon>
    </lineage>
</organism>
<dbReference type="Proteomes" id="UP000188276">
    <property type="component" value="Unassembled WGS sequence"/>
</dbReference>
<sequence>MQVFHLNLCSGFAFEQTFSVIYVHLIIVPDSAQTFSVRLTRNLPTCLIYMNGNYFHGISYRFEFITSDNHQYAYLFLLCLKK</sequence>
<proteinExistence type="predicted"/>
<reference evidence="2" key="1">
    <citation type="submission" date="2017-02" db="EMBL/GenBank/DDBJ databases">
        <authorList>
            <person name="Rodrigo-Torres L."/>
            <person name="Arahal R.D."/>
            <person name="Lucena T."/>
        </authorList>
    </citation>
    <scope>NUCLEOTIDE SEQUENCE [LARGE SCALE GENOMIC DNA]</scope>
    <source>
        <strain evidence="2">CECT 7878</strain>
    </source>
</reference>
<accession>A0A1R4LMH3</accession>
<dbReference type="AlphaFoldDB" id="A0A1R4LMH3"/>
<evidence type="ECO:0000313" key="1">
    <source>
        <dbReference type="EMBL" id="SJN57796.1"/>
    </source>
</evidence>
<dbReference type="STRING" id="1123498.VR7878_02489"/>